<organism evidence="2 3">
    <name type="scientific">Asterophora parasitica</name>
    <dbReference type="NCBI Taxonomy" id="117018"/>
    <lineage>
        <taxon>Eukaryota</taxon>
        <taxon>Fungi</taxon>
        <taxon>Dikarya</taxon>
        <taxon>Basidiomycota</taxon>
        <taxon>Agaricomycotina</taxon>
        <taxon>Agaricomycetes</taxon>
        <taxon>Agaricomycetidae</taxon>
        <taxon>Agaricales</taxon>
        <taxon>Tricholomatineae</taxon>
        <taxon>Lyophyllaceae</taxon>
        <taxon>Asterophora</taxon>
    </lineage>
</organism>
<feature type="region of interest" description="Disordered" evidence="1">
    <location>
        <begin position="281"/>
        <end position="373"/>
    </location>
</feature>
<feature type="compositionally biased region" description="Low complexity" evidence="1">
    <location>
        <begin position="487"/>
        <end position="504"/>
    </location>
</feature>
<comment type="caution">
    <text evidence="2">The sequence shown here is derived from an EMBL/GenBank/DDBJ whole genome shotgun (WGS) entry which is preliminary data.</text>
</comment>
<feature type="region of interest" description="Disordered" evidence="1">
    <location>
        <begin position="18"/>
        <end position="70"/>
    </location>
</feature>
<feature type="compositionally biased region" description="Low complexity" evidence="1">
    <location>
        <begin position="235"/>
        <end position="251"/>
    </location>
</feature>
<dbReference type="EMBL" id="JABCKV010000014">
    <property type="protein sequence ID" value="KAG5646946.1"/>
    <property type="molecule type" value="Genomic_DNA"/>
</dbReference>
<feature type="region of interest" description="Disordered" evidence="1">
    <location>
        <begin position="213"/>
        <end position="251"/>
    </location>
</feature>
<feature type="compositionally biased region" description="Polar residues" evidence="1">
    <location>
        <begin position="414"/>
        <end position="425"/>
    </location>
</feature>
<proteinExistence type="predicted"/>
<feature type="compositionally biased region" description="Polar residues" evidence="1">
    <location>
        <begin position="388"/>
        <end position="401"/>
    </location>
</feature>
<feature type="compositionally biased region" description="Low complexity" evidence="1">
    <location>
        <begin position="18"/>
        <end position="48"/>
    </location>
</feature>
<evidence type="ECO:0000313" key="3">
    <source>
        <dbReference type="Proteomes" id="UP000775547"/>
    </source>
</evidence>
<evidence type="ECO:0000313" key="2">
    <source>
        <dbReference type="EMBL" id="KAG5646946.1"/>
    </source>
</evidence>
<feature type="compositionally biased region" description="Polar residues" evidence="1">
    <location>
        <begin position="49"/>
        <end position="67"/>
    </location>
</feature>
<keyword evidence="3" id="KW-1185">Reference proteome</keyword>
<feature type="region of interest" description="Disordered" evidence="1">
    <location>
        <begin position="385"/>
        <end position="525"/>
    </location>
</feature>
<feature type="compositionally biased region" description="Basic and acidic residues" evidence="1">
    <location>
        <begin position="310"/>
        <end position="323"/>
    </location>
</feature>
<accession>A0A9P7KCJ4</accession>
<dbReference type="AlphaFoldDB" id="A0A9P7KCJ4"/>
<reference evidence="2" key="2">
    <citation type="submission" date="2021-10" db="EMBL/GenBank/DDBJ databases">
        <title>Phylogenomics reveals ancestral predisposition of the termite-cultivated fungus Termitomyces towards a domesticated lifestyle.</title>
        <authorList>
            <person name="Auxier B."/>
            <person name="Grum-Grzhimaylo A."/>
            <person name="Cardenas M.E."/>
            <person name="Lodge J.D."/>
            <person name="Laessoe T."/>
            <person name="Pedersen O."/>
            <person name="Smith M.E."/>
            <person name="Kuyper T.W."/>
            <person name="Franco-Molano E.A."/>
            <person name="Baroni T.J."/>
            <person name="Aanen D.K."/>
        </authorList>
    </citation>
    <scope>NUCLEOTIDE SEQUENCE</scope>
    <source>
        <strain evidence="2">AP01</strain>
        <tissue evidence="2">Mycelium</tissue>
    </source>
</reference>
<name>A0A9P7KCJ4_9AGAR</name>
<feature type="compositionally biased region" description="Pro residues" evidence="1">
    <location>
        <begin position="505"/>
        <end position="515"/>
    </location>
</feature>
<sequence length="582" mass="63375">MHVTRPPGMPALAIVMPRPQLPHSRSSLPSSVSSPRTPRTPSCTGTTLFATSTNRNSTDSWNSSNAADDQEWDWKPEQLRLLSRTLDALPSHLVTPFNGPIPPSNLLDKIARGVSQAKGPIDWPHSLRATRVKLIELSRARAEEDQGLFYSDIEADESNDLPIYNRYPDSAGKGVKRPLYRQSSMDFMKSADLRNSDGIDCLSDRLQRPDRLISKTTFHPYPRHSRSRLSSPACSVSLITPSTPSSSTLNTLSSFSSAKRALHRTPSNLSSTSASSMSIVSSNSGAALPDPRVQRVRHSESFYAPPPPPKDIKLSPSLHKENLDSSPAAGVKRAPSFGAIAQEARRDRQFTGKDSSVYPSSDEEEKIRSKGAKKMRVKDFGGLAPAVSLSTGTAPSAPSLTKKTKKTSCEDCKSPQSLTPTNSKRNLSRKANARDEADAKPTVPAELASAKEQRRKHPRMTPMNVQRNPSIFGAELPHLRSPPPSSPQTLSSPLSPSRSLLQPSPCLPDPSPAPGSPVLATPHQPKVKTLRRVQRLTLGRRISFGSLVAPGDDADGEDDFEDRGLRRQRELGQLGSAFQLQC</sequence>
<dbReference type="Proteomes" id="UP000775547">
    <property type="component" value="Unassembled WGS sequence"/>
</dbReference>
<gene>
    <name evidence="2" type="ORF">DXG03_001669</name>
</gene>
<protein>
    <submittedName>
        <fullName evidence="2">Uncharacterized protein</fullName>
    </submittedName>
</protein>
<dbReference type="OrthoDB" id="433738at2759"/>
<reference evidence="2" key="1">
    <citation type="submission" date="2020-07" db="EMBL/GenBank/DDBJ databases">
        <authorList>
            <person name="Nieuwenhuis M."/>
            <person name="Van De Peppel L.J.J."/>
        </authorList>
    </citation>
    <scope>NUCLEOTIDE SEQUENCE</scope>
    <source>
        <strain evidence="2">AP01</strain>
        <tissue evidence="2">Mycelium</tissue>
    </source>
</reference>
<evidence type="ECO:0000256" key="1">
    <source>
        <dbReference type="SAM" id="MobiDB-lite"/>
    </source>
</evidence>